<comment type="subcellular location">
    <subcellularLocation>
        <location evidence="2">Nucleus</location>
    </subcellularLocation>
</comment>
<name>V4ABB0_LOTGI</name>
<dbReference type="InterPro" id="IPR052790">
    <property type="entry name" value="YEATS_domain"/>
</dbReference>
<dbReference type="Pfam" id="PF03366">
    <property type="entry name" value="YEATS"/>
    <property type="match status" value="1"/>
</dbReference>
<evidence type="ECO:0000313" key="5">
    <source>
        <dbReference type="Proteomes" id="UP000030746"/>
    </source>
</evidence>
<dbReference type="GO" id="GO:0045893">
    <property type="term" value="P:positive regulation of DNA-templated transcription"/>
    <property type="evidence" value="ECO:0007669"/>
    <property type="project" value="TreeGrafter"/>
</dbReference>
<dbReference type="Proteomes" id="UP000030746">
    <property type="component" value="Unassembled WGS sequence"/>
</dbReference>
<dbReference type="KEGG" id="lgi:LOTGIDRAFT_121028"/>
<dbReference type="PROSITE" id="PS51037">
    <property type="entry name" value="YEATS"/>
    <property type="match status" value="1"/>
</dbReference>
<accession>V4ABB0</accession>
<dbReference type="OrthoDB" id="10053467at2759"/>
<dbReference type="GO" id="GO:0003682">
    <property type="term" value="F:chromatin binding"/>
    <property type="evidence" value="ECO:0007669"/>
    <property type="project" value="TreeGrafter"/>
</dbReference>
<evidence type="ECO:0000259" key="3">
    <source>
        <dbReference type="PROSITE" id="PS51037"/>
    </source>
</evidence>
<keyword evidence="1 2" id="KW-0539">Nucleus</keyword>
<evidence type="ECO:0000256" key="2">
    <source>
        <dbReference type="PROSITE-ProRule" id="PRU00376"/>
    </source>
</evidence>
<dbReference type="AlphaFoldDB" id="V4ABB0"/>
<organism evidence="4 5">
    <name type="scientific">Lottia gigantea</name>
    <name type="common">Giant owl limpet</name>
    <dbReference type="NCBI Taxonomy" id="225164"/>
    <lineage>
        <taxon>Eukaryota</taxon>
        <taxon>Metazoa</taxon>
        <taxon>Spiralia</taxon>
        <taxon>Lophotrochozoa</taxon>
        <taxon>Mollusca</taxon>
        <taxon>Gastropoda</taxon>
        <taxon>Patellogastropoda</taxon>
        <taxon>Lottioidea</taxon>
        <taxon>Lottiidae</taxon>
        <taxon>Lottia</taxon>
    </lineage>
</organism>
<feature type="domain" description="YEATS" evidence="3">
    <location>
        <begin position="2"/>
        <end position="137"/>
    </location>
</feature>
<dbReference type="Gene3D" id="2.60.40.1970">
    <property type="entry name" value="YEATS domain"/>
    <property type="match status" value="1"/>
</dbReference>
<dbReference type="InterPro" id="IPR055129">
    <property type="entry name" value="YEATS_dom"/>
</dbReference>
<protein>
    <recommendedName>
        <fullName evidence="3">YEATS domain-containing protein</fullName>
    </recommendedName>
</protein>
<sequence>MSFQSQNIQVTIEFGHHATFRKKPSAEGYTHDWTVFVRGPEGSKIQHYVEKVVFQLHESFSKPKRVVKDPPYQVSESGYAGFNLPIVIYFRSKEKPKKLSFDYDLFLHADQCTNHVHYEQLTFTNPNEEFRQKLLKACGVSTFVNVCTA</sequence>
<dbReference type="EMBL" id="KB202094">
    <property type="protein sequence ID" value="ESO92345.1"/>
    <property type="molecule type" value="Genomic_DNA"/>
</dbReference>
<reference evidence="4 5" key="1">
    <citation type="journal article" date="2013" name="Nature">
        <title>Insights into bilaterian evolution from three spiralian genomes.</title>
        <authorList>
            <person name="Simakov O."/>
            <person name="Marletaz F."/>
            <person name="Cho S.J."/>
            <person name="Edsinger-Gonzales E."/>
            <person name="Havlak P."/>
            <person name="Hellsten U."/>
            <person name="Kuo D.H."/>
            <person name="Larsson T."/>
            <person name="Lv J."/>
            <person name="Arendt D."/>
            <person name="Savage R."/>
            <person name="Osoegawa K."/>
            <person name="de Jong P."/>
            <person name="Grimwood J."/>
            <person name="Chapman J.A."/>
            <person name="Shapiro H."/>
            <person name="Aerts A."/>
            <person name="Otillar R.P."/>
            <person name="Terry A.Y."/>
            <person name="Boore J.L."/>
            <person name="Grigoriev I.V."/>
            <person name="Lindberg D.R."/>
            <person name="Seaver E.C."/>
            <person name="Weisblat D.A."/>
            <person name="Putnam N.H."/>
            <person name="Rokhsar D.S."/>
        </authorList>
    </citation>
    <scope>NUCLEOTIDE SEQUENCE [LARGE SCALE GENOMIC DNA]</scope>
</reference>
<evidence type="ECO:0000313" key="4">
    <source>
        <dbReference type="EMBL" id="ESO92345.1"/>
    </source>
</evidence>
<dbReference type="OMA" id="HNDISHF"/>
<dbReference type="HOGENOM" id="CLU_136549_0_0_1"/>
<keyword evidence="5" id="KW-1185">Reference proteome</keyword>
<dbReference type="PANTHER" id="PTHR47827">
    <property type="entry name" value="AHD DOMAIN-CONTAINING PROTEIN"/>
    <property type="match status" value="1"/>
</dbReference>
<dbReference type="GeneID" id="20231924"/>
<dbReference type="InterPro" id="IPR038704">
    <property type="entry name" value="YEAST_sf"/>
</dbReference>
<evidence type="ECO:0000256" key="1">
    <source>
        <dbReference type="ARBA" id="ARBA00023242"/>
    </source>
</evidence>
<proteinExistence type="predicted"/>
<dbReference type="GO" id="GO:0008023">
    <property type="term" value="C:transcription elongation factor complex"/>
    <property type="evidence" value="ECO:0007669"/>
    <property type="project" value="TreeGrafter"/>
</dbReference>
<gene>
    <name evidence="4" type="ORF">LOTGIDRAFT_121028</name>
</gene>
<dbReference type="RefSeq" id="XP_009056908.1">
    <property type="nucleotide sequence ID" value="XM_009058660.1"/>
</dbReference>
<dbReference type="STRING" id="225164.V4ABB0"/>
<dbReference type="PANTHER" id="PTHR47827:SF3">
    <property type="entry name" value="AF-9 ANC1 HOMOLOGY DOMAIN-CONTAINING PROTEIN"/>
    <property type="match status" value="1"/>
</dbReference>
<dbReference type="CTD" id="20231924"/>
<dbReference type="CDD" id="cd16906">
    <property type="entry name" value="YEATS_AF-9_like"/>
    <property type="match status" value="1"/>
</dbReference>